<evidence type="ECO:0000313" key="3">
    <source>
        <dbReference type="Proteomes" id="UP000054558"/>
    </source>
</evidence>
<dbReference type="PANTHER" id="PTHR13318:SF105">
    <property type="entry name" value="F-BOX_LRR-REPEAT PROTEIN 3"/>
    <property type="match status" value="1"/>
</dbReference>
<keyword evidence="3" id="KW-1185">Reference proteome</keyword>
<dbReference type="GO" id="GO:0019005">
    <property type="term" value="C:SCF ubiquitin ligase complex"/>
    <property type="evidence" value="ECO:0000318"/>
    <property type="project" value="GO_Central"/>
</dbReference>
<gene>
    <name evidence="2" type="ORF">KFL_000280560</name>
</gene>
<dbReference type="SUPFAM" id="SSF81383">
    <property type="entry name" value="F-box domain"/>
    <property type="match status" value="1"/>
</dbReference>
<dbReference type="InterPro" id="IPR057207">
    <property type="entry name" value="FBXL15_LRR"/>
</dbReference>
<dbReference type="SUPFAM" id="SSF52047">
    <property type="entry name" value="RNI-like"/>
    <property type="match status" value="3"/>
</dbReference>
<dbReference type="CDD" id="cd22159">
    <property type="entry name" value="F-box_AtTIR1-like"/>
    <property type="match status" value="1"/>
</dbReference>
<organism evidence="2 3">
    <name type="scientific">Klebsormidium nitens</name>
    <name type="common">Green alga</name>
    <name type="synonym">Ulothrix nitens</name>
    <dbReference type="NCBI Taxonomy" id="105231"/>
    <lineage>
        <taxon>Eukaryota</taxon>
        <taxon>Viridiplantae</taxon>
        <taxon>Streptophyta</taxon>
        <taxon>Klebsormidiophyceae</taxon>
        <taxon>Klebsormidiales</taxon>
        <taxon>Klebsormidiaceae</taxon>
        <taxon>Klebsormidium</taxon>
    </lineage>
</organism>
<dbReference type="InterPro" id="IPR032675">
    <property type="entry name" value="LRR_dom_sf"/>
</dbReference>
<dbReference type="InterPro" id="IPR006553">
    <property type="entry name" value="Leu-rich_rpt_Cys-con_subtyp"/>
</dbReference>
<dbReference type="SMART" id="SM00367">
    <property type="entry name" value="LRR_CC"/>
    <property type="match status" value="14"/>
</dbReference>
<protein>
    <submittedName>
        <fullName evidence="2">RNI-like domain containing protein</fullName>
    </submittedName>
</protein>
<feature type="domain" description="F-box/LRR-repeat protein 15-like leucin rich repeat" evidence="1">
    <location>
        <begin position="297"/>
        <end position="405"/>
    </location>
</feature>
<feature type="domain" description="F-box/LRR-repeat protein 15-like leucin rich repeat" evidence="1">
    <location>
        <begin position="205"/>
        <end position="295"/>
    </location>
</feature>
<accession>A0A1Y1HQT7</accession>
<evidence type="ECO:0000313" key="2">
    <source>
        <dbReference type="EMBL" id="GAQ79351.1"/>
    </source>
</evidence>
<dbReference type="GO" id="GO:0031146">
    <property type="term" value="P:SCF-dependent proteasomal ubiquitin-dependent protein catabolic process"/>
    <property type="evidence" value="ECO:0000318"/>
    <property type="project" value="GO_Central"/>
</dbReference>
<dbReference type="OrthoDB" id="550575at2759"/>
<dbReference type="AlphaFoldDB" id="A0A1Y1HQT7"/>
<proteinExistence type="predicted"/>
<sequence length="652" mass="68639">MEGAHPRAEGSSILSDDLLALVFTHLGDSEDRHTAGLTCRAWLRVASTLVVRSLHVLRPGVLPALPARFPTLTALDLSAARAVPEDAVKAIAAAYQGSLVSLSVANNKGLAVSALRAISNCRSLTLLDLSNCHHDARPITDEAIAPLAACRMLQTLRLAGCRAVTDTGLGALVPALGALRELSLRWCSGLTDVALGGVARHLVGLQRLDLAYCAVGDTGLAAVGRLPALAELVLACCSCISDAGLCRLAQGSPALHKLDLSGCKGISERGVTCFVGRCLGLRELVVAHDAQLLPRALHAYHHLQHLQVLNVSACPVSEEGLLLLGAGCKHLTTVTLWRCPGVTDRGVAALALGCRLLTALDLTCCRDVSGASLLALADFCPHLQVLRLEGCPAVTPAALLALAQRCPGLRHLDLTDTALDDTAAPALAAAANLQVLRLGFSALTNAGLLILAAEYARRGGSVLEELDLYRCSALEDAALAALLPHCPRLRKANFSYCLRLSDATLAALAGCPLLDNLEMRGWAGVTTAGLAQLASGCPRLAELDCKHVALQPDALAALVAHCPTLRQIHMSGCPASDATLAPLAQCHTLQTIKMVQCRFLTSQCLKPFLAGCESLRKIKLDARLRACVPHQDVAALEARLCYIKWMQKGEDK</sequence>
<dbReference type="PANTHER" id="PTHR13318">
    <property type="entry name" value="PARTNER OF PAIRED, ISOFORM B-RELATED"/>
    <property type="match status" value="1"/>
</dbReference>
<dbReference type="EMBL" id="DF236977">
    <property type="protein sequence ID" value="GAQ79351.1"/>
    <property type="molecule type" value="Genomic_DNA"/>
</dbReference>
<feature type="domain" description="F-box/LRR-repeat protein 15-like leucin rich repeat" evidence="1">
    <location>
        <begin position="97"/>
        <end position="194"/>
    </location>
</feature>
<evidence type="ECO:0000259" key="1">
    <source>
        <dbReference type="Pfam" id="PF25372"/>
    </source>
</evidence>
<dbReference type="InterPro" id="IPR036047">
    <property type="entry name" value="F-box-like_dom_sf"/>
</dbReference>
<dbReference type="Pfam" id="PF25372">
    <property type="entry name" value="DUF7885"/>
    <property type="match status" value="3"/>
</dbReference>
<dbReference type="Gene3D" id="3.80.10.10">
    <property type="entry name" value="Ribonuclease Inhibitor"/>
    <property type="match status" value="3"/>
</dbReference>
<reference evidence="2 3" key="1">
    <citation type="journal article" date="2014" name="Nat. Commun.">
        <title>Klebsormidium flaccidum genome reveals primary factors for plant terrestrial adaptation.</title>
        <authorList>
            <person name="Hori K."/>
            <person name="Maruyama F."/>
            <person name="Fujisawa T."/>
            <person name="Togashi T."/>
            <person name="Yamamoto N."/>
            <person name="Seo M."/>
            <person name="Sato S."/>
            <person name="Yamada T."/>
            <person name="Mori H."/>
            <person name="Tajima N."/>
            <person name="Moriyama T."/>
            <person name="Ikeuchi M."/>
            <person name="Watanabe M."/>
            <person name="Wada H."/>
            <person name="Kobayashi K."/>
            <person name="Saito M."/>
            <person name="Masuda T."/>
            <person name="Sasaki-Sekimoto Y."/>
            <person name="Mashiguchi K."/>
            <person name="Awai K."/>
            <person name="Shimojima M."/>
            <person name="Masuda S."/>
            <person name="Iwai M."/>
            <person name="Nobusawa T."/>
            <person name="Narise T."/>
            <person name="Kondo S."/>
            <person name="Saito H."/>
            <person name="Sato R."/>
            <person name="Murakawa M."/>
            <person name="Ihara Y."/>
            <person name="Oshima-Yamada Y."/>
            <person name="Ohtaka K."/>
            <person name="Satoh M."/>
            <person name="Sonobe K."/>
            <person name="Ishii M."/>
            <person name="Ohtani R."/>
            <person name="Kanamori-Sato M."/>
            <person name="Honoki R."/>
            <person name="Miyazaki D."/>
            <person name="Mochizuki H."/>
            <person name="Umetsu J."/>
            <person name="Higashi K."/>
            <person name="Shibata D."/>
            <person name="Kamiya Y."/>
            <person name="Sato N."/>
            <person name="Nakamura Y."/>
            <person name="Tabata S."/>
            <person name="Ida S."/>
            <person name="Kurokawa K."/>
            <person name="Ohta H."/>
        </authorList>
    </citation>
    <scope>NUCLEOTIDE SEQUENCE [LARGE SCALE GENOMIC DNA]</scope>
    <source>
        <strain evidence="2 3">NIES-2285</strain>
    </source>
</reference>
<dbReference type="STRING" id="105231.A0A1Y1HQT7"/>
<dbReference type="Proteomes" id="UP000054558">
    <property type="component" value="Unassembled WGS sequence"/>
</dbReference>
<name>A0A1Y1HQT7_KLENI</name>
<dbReference type="OMA" id="GCRCVND"/>